<sequence length="150" mass="16636">MLHPFDGNSLLSKLSNLSNIHSLCTTIIDLKHINKGGVDYAVLDGTVLKIVEAKARQSLTLGNLDRYIKPNKLTDALEFNAKYVVKDVGEDYFKNENVQKQFILYLNGPKSQAIKDNLNLPASLPYKFKDSITGEEITGTVDIVVIAVNK</sequence>
<organism evidence="1 2">
    <name type="scientific">Candidatus Methanoperedens nitratireducens</name>
    <dbReference type="NCBI Taxonomy" id="1392998"/>
    <lineage>
        <taxon>Archaea</taxon>
        <taxon>Methanobacteriati</taxon>
        <taxon>Methanobacteriota</taxon>
        <taxon>Stenosarchaea group</taxon>
        <taxon>Methanomicrobia</taxon>
        <taxon>Methanosarcinales</taxon>
        <taxon>ANME-2 cluster</taxon>
        <taxon>Candidatus Methanoperedentaceae</taxon>
        <taxon>Candidatus Methanoperedens</taxon>
    </lineage>
</organism>
<gene>
    <name evidence="1" type="ORF">ANME2D_01278</name>
</gene>
<reference evidence="1 2" key="1">
    <citation type="journal article" date="2013" name="Nature">
        <title>Anaerobic oxidation of methane coupled to nitrate reduction in a novel archaeal lineage.</title>
        <authorList>
            <person name="Haroon M.F."/>
            <person name="Hu S."/>
            <person name="Shi Y."/>
            <person name="Imelfort M."/>
            <person name="Keller J."/>
            <person name="Hugenholtz P."/>
            <person name="Yuan Z."/>
            <person name="Tyson G.W."/>
        </authorList>
    </citation>
    <scope>NUCLEOTIDE SEQUENCE [LARGE SCALE GENOMIC DNA]</scope>
    <source>
        <strain evidence="1 2">ANME-2d</strain>
    </source>
</reference>
<dbReference type="EMBL" id="JMIY01000002">
    <property type="protein sequence ID" value="KCZ72843.1"/>
    <property type="molecule type" value="Genomic_DNA"/>
</dbReference>
<protein>
    <submittedName>
        <fullName evidence="1">Uncharacterized protein</fullName>
    </submittedName>
</protein>
<dbReference type="AlphaFoldDB" id="A0A062V8F5"/>
<name>A0A062V8F5_9EURY</name>
<dbReference type="Proteomes" id="UP000027153">
    <property type="component" value="Unassembled WGS sequence"/>
</dbReference>
<comment type="caution">
    <text evidence="1">The sequence shown here is derived from an EMBL/GenBank/DDBJ whole genome shotgun (WGS) entry which is preliminary data.</text>
</comment>
<proteinExistence type="predicted"/>
<evidence type="ECO:0000313" key="2">
    <source>
        <dbReference type="Proteomes" id="UP000027153"/>
    </source>
</evidence>
<evidence type="ECO:0000313" key="1">
    <source>
        <dbReference type="EMBL" id="KCZ72843.1"/>
    </source>
</evidence>
<keyword evidence="2" id="KW-1185">Reference proteome</keyword>
<accession>A0A062V8F5</accession>